<dbReference type="GO" id="GO:0061630">
    <property type="term" value="F:ubiquitin protein ligase activity"/>
    <property type="evidence" value="ECO:0007669"/>
    <property type="project" value="UniProtKB-EC"/>
</dbReference>
<keyword evidence="9" id="KW-0833">Ubl conjugation pathway</keyword>
<evidence type="ECO:0000256" key="1">
    <source>
        <dbReference type="ARBA" id="ARBA00004585"/>
    </source>
</evidence>
<keyword evidence="10" id="KW-0862">Zinc</keyword>
<evidence type="ECO:0000256" key="5">
    <source>
        <dbReference type="ARBA" id="ARBA00022679"/>
    </source>
</evidence>
<name>A0A8X6NR92_NEPPI</name>
<keyword evidence="7" id="KW-0479">Metal-binding</keyword>
<dbReference type="Pfam" id="PF04757">
    <property type="entry name" value="Pex2_Pex12"/>
    <property type="match status" value="1"/>
</dbReference>
<dbReference type="AlphaFoldDB" id="A0A8X6NR92"/>
<comment type="pathway">
    <text evidence="2">Protein modification; protein ubiquitination.</text>
</comment>
<keyword evidence="11" id="KW-0653">Protein transport</keyword>
<dbReference type="Gene3D" id="3.30.40.10">
    <property type="entry name" value="Zinc/RING finger domain, C3HC4 (zinc finger)"/>
    <property type="match status" value="1"/>
</dbReference>
<dbReference type="GO" id="GO:0008270">
    <property type="term" value="F:zinc ion binding"/>
    <property type="evidence" value="ECO:0007669"/>
    <property type="project" value="UniProtKB-KW"/>
</dbReference>
<organism evidence="20 21">
    <name type="scientific">Nephila pilipes</name>
    <name type="common">Giant wood spider</name>
    <name type="synonym">Nephila maculata</name>
    <dbReference type="NCBI Taxonomy" id="299642"/>
    <lineage>
        <taxon>Eukaryota</taxon>
        <taxon>Metazoa</taxon>
        <taxon>Ecdysozoa</taxon>
        <taxon>Arthropoda</taxon>
        <taxon>Chelicerata</taxon>
        <taxon>Arachnida</taxon>
        <taxon>Araneae</taxon>
        <taxon>Araneomorphae</taxon>
        <taxon>Entelegynae</taxon>
        <taxon>Araneoidea</taxon>
        <taxon>Nephilidae</taxon>
        <taxon>Nephila</taxon>
    </lineage>
</organism>
<evidence type="ECO:0000256" key="12">
    <source>
        <dbReference type="ARBA" id="ARBA00022989"/>
    </source>
</evidence>
<dbReference type="InterPro" id="IPR025654">
    <property type="entry name" value="PEX2/10"/>
</dbReference>
<evidence type="ECO:0000256" key="8">
    <source>
        <dbReference type="ARBA" id="ARBA00022771"/>
    </source>
</evidence>
<evidence type="ECO:0000256" key="15">
    <source>
        <dbReference type="ARBA" id="ARBA00032511"/>
    </source>
</evidence>
<dbReference type="InterPro" id="IPR017907">
    <property type="entry name" value="Znf_RING_CS"/>
</dbReference>
<comment type="caution">
    <text evidence="20">The sequence shown here is derived from an EMBL/GenBank/DDBJ whole genome shotgun (WGS) entry which is preliminary data.</text>
</comment>
<evidence type="ECO:0000256" key="10">
    <source>
        <dbReference type="ARBA" id="ARBA00022833"/>
    </source>
</evidence>
<keyword evidence="8 18" id="KW-0863">Zinc-finger</keyword>
<dbReference type="EMBL" id="BMAW01107082">
    <property type="protein sequence ID" value="GFT27546.1"/>
    <property type="molecule type" value="Genomic_DNA"/>
</dbReference>
<evidence type="ECO:0000256" key="13">
    <source>
        <dbReference type="ARBA" id="ARBA00023136"/>
    </source>
</evidence>
<dbReference type="PANTHER" id="PTHR48178">
    <property type="entry name" value="PEROXISOME BIOGENESIS FACTOR 2"/>
    <property type="match status" value="1"/>
</dbReference>
<evidence type="ECO:0000313" key="21">
    <source>
        <dbReference type="Proteomes" id="UP000887013"/>
    </source>
</evidence>
<accession>A0A8X6NR92</accession>
<protein>
    <recommendedName>
        <fullName evidence="17">RING-type E3 ubiquitin transferase (cysteine targeting)</fullName>
        <ecNumber evidence="17">2.3.2.36</ecNumber>
    </recommendedName>
    <alternativeName>
        <fullName evidence="15">Peroxin-2</fullName>
    </alternativeName>
</protein>
<evidence type="ECO:0000256" key="3">
    <source>
        <dbReference type="ARBA" id="ARBA00008704"/>
    </source>
</evidence>
<dbReference type="InterPro" id="IPR006845">
    <property type="entry name" value="Pex_N"/>
</dbReference>
<dbReference type="PROSITE" id="PS00518">
    <property type="entry name" value="ZF_RING_1"/>
    <property type="match status" value="1"/>
</dbReference>
<dbReference type="GO" id="GO:0016558">
    <property type="term" value="P:protein import into peroxisome matrix"/>
    <property type="evidence" value="ECO:0007669"/>
    <property type="project" value="InterPro"/>
</dbReference>
<dbReference type="PROSITE" id="PS50089">
    <property type="entry name" value="ZF_RING_2"/>
    <property type="match status" value="1"/>
</dbReference>
<evidence type="ECO:0000313" key="20">
    <source>
        <dbReference type="EMBL" id="GFT27546.1"/>
    </source>
</evidence>
<evidence type="ECO:0000259" key="19">
    <source>
        <dbReference type="PROSITE" id="PS50089"/>
    </source>
</evidence>
<dbReference type="Proteomes" id="UP000887013">
    <property type="component" value="Unassembled WGS sequence"/>
</dbReference>
<dbReference type="GO" id="GO:0005778">
    <property type="term" value="C:peroxisomal membrane"/>
    <property type="evidence" value="ECO:0007669"/>
    <property type="project" value="UniProtKB-SubCell"/>
</dbReference>
<dbReference type="InterPro" id="IPR001841">
    <property type="entry name" value="Znf_RING"/>
</dbReference>
<reference evidence="20" key="1">
    <citation type="submission" date="2020-08" db="EMBL/GenBank/DDBJ databases">
        <title>Multicomponent nature underlies the extraordinary mechanical properties of spider dragline silk.</title>
        <authorList>
            <person name="Kono N."/>
            <person name="Nakamura H."/>
            <person name="Mori M."/>
            <person name="Yoshida Y."/>
            <person name="Ohtoshi R."/>
            <person name="Malay A.D."/>
            <person name="Moran D.A.P."/>
            <person name="Tomita M."/>
            <person name="Numata K."/>
            <person name="Arakawa K."/>
        </authorList>
    </citation>
    <scope>NUCLEOTIDE SEQUENCE</scope>
</reference>
<dbReference type="SUPFAM" id="SSF57850">
    <property type="entry name" value="RING/U-box"/>
    <property type="match status" value="1"/>
</dbReference>
<evidence type="ECO:0000256" key="7">
    <source>
        <dbReference type="ARBA" id="ARBA00022723"/>
    </source>
</evidence>
<keyword evidence="14" id="KW-0576">Peroxisome</keyword>
<gene>
    <name evidence="20" type="primary">PEX2</name>
    <name evidence="20" type="ORF">NPIL_333541</name>
</gene>
<dbReference type="PANTHER" id="PTHR48178:SF1">
    <property type="entry name" value="PEROXISOME BIOGENESIS FACTOR 2"/>
    <property type="match status" value="1"/>
</dbReference>
<evidence type="ECO:0000256" key="11">
    <source>
        <dbReference type="ARBA" id="ARBA00022927"/>
    </source>
</evidence>
<feature type="domain" description="RING-type" evidence="19">
    <location>
        <begin position="237"/>
        <end position="277"/>
    </location>
</feature>
<keyword evidence="12" id="KW-1133">Transmembrane helix</keyword>
<keyword evidence="13" id="KW-0472">Membrane</keyword>
<evidence type="ECO:0000256" key="9">
    <source>
        <dbReference type="ARBA" id="ARBA00022786"/>
    </source>
</evidence>
<keyword evidence="6" id="KW-0812">Transmembrane</keyword>
<evidence type="ECO:0000256" key="18">
    <source>
        <dbReference type="PROSITE-ProRule" id="PRU00175"/>
    </source>
</evidence>
<dbReference type="EC" id="2.3.2.36" evidence="17"/>
<evidence type="ECO:0000256" key="16">
    <source>
        <dbReference type="ARBA" id="ARBA00034438"/>
    </source>
</evidence>
<comment type="catalytic activity">
    <reaction evidence="16">
        <text>[E2 ubiquitin-conjugating enzyme]-S-ubiquitinyl-L-cysteine + [acceptor protein]-L-cysteine = [E2 ubiquitin-conjugating enzyme]-L-cysteine + [acceptor protein]-S-ubiquitinyl-L-cysteine.</text>
        <dbReference type="EC" id="2.3.2.36"/>
    </reaction>
</comment>
<dbReference type="OrthoDB" id="1701437at2759"/>
<keyword evidence="4" id="KW-0813">Transport</keyword>
<comment type="subcellular location">
    <subcellularLocation>
        <location evidence="1">Peroxisome membrane</location>
        <topology evidence="1">Multi-pass membrane protein</topology>
    </subcellularLocation>
</comment>
<evidence type="ECO:0000256" key="14">
    <source>
        <dbReference type="ARBA" id="ARBA00023140"/>
    </source>
</evidence>
<evidence type="ECO:0000256" key="6">
    <source>
        <dbReference type="ARBA" id="ARBA00022692"/>
    </source>
</evidence>
<proteinExistence type="inferred from homology"/>
<evidence type="ECO:0000256" key="4">
    <source>
        <dbReference type="ARBA" id="ARBA00022448"/>
    </source>
</evidence>
<keyword evidence="5" id="KW-0808">Transferase</keyword>
<evidence type="ECO:0000256" key="17">
    <source>
        <dbReference type="ARBA" id="ARBA00034523"/>
    </source>
</evidence>
<dbReference type="InterPro" id="IPR013083">
    <property type="entry name" value="Znf_RING/FYVE/PHD"/>
</dbReference>
<keyword evidence="21" id="KW-1185">Reference proteome</keyword>
<comment type="similarity">
    <text evidence="3">Belongs to the pex2/pex10/pex12 family.</text>
</comment>
<sequence length="294" mass="34508">MASQFVRRVDQLDAIVLDEELQTLLNIQYRKAFKYFPNSILARLGPELDFIFKLLFKYMPLQILRCTFGQNLFQLQYRESHTSKPASDNKLRLLAIASVGLPWFWERLVRKIILSLPNNEFSNKFLDVSYVLERKFHACYQFVSLINFCIFLQKSKYMSVMERFLLVRPLYTEPQNIRSVQNDNVDRELMWHGLSEFLGFTLPFINLPKIKGFLKRNCMQRSYKSHFKKYFIQNSTCVICSDIPNFPHTIGCAHVFCYYCISSTLLADPFYVCLDCDVNANGMESLKPLASNKI</sequence>
<evidence type="ECO:0000256" key="2">
    <source>
        <dbReference type="ARBA" id="ARBA00004906"/>
    </source>
</evidence>